<dbReference type="Pfam" id="PF12728">
    <property type="entry name" value="HTH_17"/>
    <property type="match status" value="1"/>
</dbReference>
<name>A0A2U1B3K7_9BACT</name>
<evidence type="ECO:0000259" key="3">
    <source>
        <dbReference type="Pfam" id="PF12728"/>
    </source>
</evidence>
<dbReference type="RefSeq" id="WP_116542263.1">
    <property type="nucleotide sequence ID" value="NZ_QEKI01000002.1"/>
</dbReference>
<dbReference type="AlphaFoldDB" id="A0A2U1B3K7"/>
<feature type="domain" description="Helix-turn-helix" evidence="3">
    <location>
        <begin position="35"/>
        <end position="79"/>
    </location>
</feature>
<dbReference type="InterPro" id="IPR041657">
    <property type="entry name" value="HTH_17"/>
</dbReference>
<feature type="region of interest" description="Disordered" evidence="2">
    <location>
        <begin position="88"/>
        <end position="107"/>
    </location>
</feature>
<gene>
    <name evidence="4" type="ORF">C8E01_102432</name>
</gene>
<accession>A0A2U1B3K7</accession>
<evidence type="ECO:0000313" key="4">
    <source>
        <dbReference type="EMBL" id="PVY43253.1"/>
    </source>
</evidence>
<dbReference type="EMBL" id="QEKI01000002">
    <property type="protein sequence ID" value="PVY43253.1"/>
    <property type="molecule type" value="Genomic_DNA"/>
</dbReference>
<reference evidence="4 5" key="1">
    <citation type="submission" date="2018-04" db="EMBL/GenBank/DDBJ databases">
        <title>Genomic Encyclopedia of Type Strains, Phase IV (KMG-IV): sequencing the most valuable type-strain genomes for metagenomic binning, comparative biology and taxonomic classification.</title>
        <authorList>
            <person name="Goeker M."/>
        </authorList>
    </citation>
    <scope>NUCLEOTIDE SEQUENCE [LARGE SCALE GENOMIC DNA]</scope>
    <source>
        <strain evidence="4 5">DSM 100231</strain>
    </source>
</reference>
<dbReference type="OrthoDB" id="1028798at2"/>
<feature type="coiled-coil region" evidence="1">
    <location>
        <begin position="4"/>
        <end position="38"/>
    </location>
</feature>
<keyword evidence="1" id="KW-0175">Coiled coil</keyword>
<evidence type="ECO:0000256" key="1">
    <source>
        <dbReference type="SAM" id="Coils"/>
    </source>
</evidence>
<evidence type="ECO:0000256" key="2">
    <source>
        <dbReference type="SAM" id="MobiDB-lite"/>
    </source>
</evidence>
<evidence type="ECO:0000313" key="5">
    <source>
        <dbReference type="Proteomes" id="UP000245466"/>
    </source>
</evidence>
<comment type="caution">
    <text evidence="4">The sequence shown here is derived from an EMBL/GenBank/DDBJ whole genome shotgun (WGS) entry which is preliminary data.</text>
</comment>
<proteinExistence type="predicted"/>
<dbReference type="Proteomes" id="UP000245466">
    <property type="component" value="Unassembled WGS sequence"/>
</dbReference>
<keyword evidence="5" id="KW-1185">Reference proteome</keyword>
<protein>
    <submittedName>
        <fullName evidence="4">Excisionase family DNA binding protein</fullName>
    </submittedName>
</protein>
<organism evidence="4 5">
    <name type="scientific">Pontibacter virosus</name>
    <dbReference type="NCBI Taxonomy" id="1765052"/>
    <lineage>
        <taxon>Bacteria</taxon>
        <taxon>Pseudomonadati</taxon>
        <taxon>Bacteroidota</taxon>
        <taxon>Cytophagia</taxon>
        <taxon>Cytophagales</taxon>
        <taxon>Hymenobacteraceae</taxon>
        <taxon>Pontibacter</taxon>
    </lineage>
</organism>
<sequence length="107" mass="12289">MAVKVIEEHEYLKLLERLEKLEQKVASLEKTAVQWLTTDQACQQLQCGREKLDSLRKSGKIEYRKIGATYRYLASSIADCYEETIKAKSGRGKKLPKLANQSKKRLS</sequence>